<dbReference type="AlphaFoldDB" id="A0A4S8MNY1"/>
<reference evidence="2 3" key="1">
    <citation type="journal article" date="2019" name="Nat. Ecol. Evol.">
        <title>Megaphylogeny resolves global patterns of mushroom evolution.</title>
        <authorList>
            <person name="Varga T."/>
            <person name="Krizsan K."/>
            <person name="Foldi C."/>
            <person name="Dima B."/>
            <person name="Sanchez-Garcia M."/>
            <person name="Sanchez-Ramirez S."/>
            <person name="Szollosi G.J."/>
            <person name="Szarkandi J.G."/>
            <person name="Papp V."/>
            <person name="Albert L."/>
            <person name="Andreopoulos W."/>
            <person name="Angelini C."/>
            <person name="Antonin V."/>
            <person name="Barry K.W."/>
            <person name="Bougher N.L."/>
            <person name="Buchanan P."/>
            <person name="Buyck B."/>
            <person name="Bense V."/>
            <person name="Catcheside P."/>
            <person name="Chovatia M."/>
            <person name="Cooper J."/>
            <person name="Damon W."/>
            <person name="Desjardin D."/>
            <person name="Finy P."/>
            <person name="Geml J."/>
            <person name="Haridas S."/>
            <person name="Hughes K."/>
            <person name="Justo A."/>
            <person name="Karasinski D."/>
            <person name="Kautmanova I."/>
            <person name="Kiss B."/>
            <person name="Kocsube S."/>
            <person name="Kotiranta H."/>
            <person name="LaButti K.M."/>
            <person name="Lechner B.E."/>
            <person name="Liimatainen K."/>
            <person name="Lipzen A."/>
            <person name="Lukacs Z."/>
            <person name="Mihaltcheva S."/>
            <person name="Morgado L.N."/>
            <person name="Niskanen T."/>
            <person name="Noordeloos M.E."/>
            <person name="Ohm R.A."/>
            <person name="Ortiz-Santana B."/>
            <person name="Ovrebo C."/>
            <person name="Racz N."/>
            <person name="Riley R."/>
            <person name="Savchenko A."/>
            <person name="Shiryaev A."/>
            <person name="Soop K."/>
            <person name="Spirin V."/>
            <person name="Szebenyi C."/>
            <person name="Tomsovsky M."/>
            <person name="Tulloss R.E."/>
            <person name="Uehling J."/>
            <person name="Grigoriev I.V."/>
            <person name="Vagvolgyi C."/>
            <person name="Papp T."/>
            <person name="Martin F.M."/>
            <person name="Miettinen O."/>
            <person name="Hibbett D.S."/>
            <person name="Nagy L.G."/>
        </authorList>
    </citation>
    <scope>NUCLEOTIDE SEQUENCE [LARGE SCALE GENOMIC DNA]</scope>
    <source>
        <strain evidence="2 3">CBS 962.96</strain>
    </source>
</reference>
<dbReference type="EMBL" id="ML179061">
    <property type="protein sequence ID" value="THV03984.1"/>
    <property type="molecule type" value="Genomic_DNA"/>
</dbReference>
<organism evidence="2 3">
    <name type="scientific">Dendrothele bispora (strain CBS 962.96)</name>
    <dbReference type="NCBI Taxonomy" id="1314807"/>
    <lineage>
        <taxon>Eukaryota</taxon>
        <taxon>Fungi</taxon>
        <taxon>Dikarya</taxon>
        <taxon>Basidiomycota</taxon>
        <taxon>Agaricomycotina</taxon>
        <taxon>Agaricomycetes</taxon>
        <taxon>Agaricomycetidae</taxon>
        <taxon>Agaricales</taxon>
        <taxon>Agaricales incertae sedis</taxon>
        <taxon>Dendrothele</taxon>
    </lineage>
</organism>
<evidence type="ECO:0000256" key="1">
    <source>
        <dbReference type="SAM" id="SignalP"/>
    </source>
</evidence>
<sequence length="331" mass="37611">MGHIPTGGTFVVFTVDLVASVAHLENPELTAACSELQLSQKQFIAYVRRDNVHRPLPSRRLNAFHFLPVWQGHENVPGPLKARNVSPSMLFPVLPNTYQPGSCERHQAVDTCRPLPWGDCYICSAAIIDVRCETEWTEAEIKSAPYQATFEEEIRLRTQMAYDNSVIYQPSVSIPPPVSLGDSFDSDLPSEAVTQVVGWKDGEPDLLDIRMASLLCGVREMDDKFIVQYTTDLSTVDRVNHPDELFIFLARFERLKAEMEEGRKLQEIERARKIDEQYFADLSLQPPLGMAPRSSEWKALKYCSQRWRGIFAGAWLRRFACVKAPDHIEDP</sequence>
<protein>
    <submittedName>
        <fullName evidence="2">Uncharacterized protein</fullName>
    </submittedName>
</protein>
<feature type="chain" id="PRO_5020883874" evidence="1">
    <location>
        <begin position="21"/>
        <end position="331"/>
    </location>
</feature>
<accession>A0A4S8MNY1</accession>
<name>A0A4S8MNY1_DENBC</name>
<gene>
    <name evidence="2" type="ORF">K435DRAFT_962116</name>
</gene>
<proteinExistence type="predicted"/>
<keyword evidence="3" id="KW-1185">Reference proteome</keyword>
<dbReference type="OrthoDB" id="3006226at2759"/>
<evidence type="ECO:0000313" key="3">
    <source>
        <dbReference type="Proteomes" id="UP000297245"/>
    </source>
</evidence>
<keyword evidence="1" id="KW-0732">Signal</keyword>
<dbReference type="Proteomes" id="UP000297245">
    <property type="component" value="Unassembled WGS sequence"/>
</dbReference>
<feature type="signal peptide" evidence="1">
    <location>
        <begin position="1"/>
        <end position="20"/>
    </location>
</feature>
<evidence type="ECO:0000313" key="2">
    <source>
        <dbReference type="EMBL" id="THV03984.1"/>
    </source>
</evidence>